<sequence>MGRIEINANVYQEIVYRSVCEFLGLEDAENTMNFKKSNIIVEKFQPSEDEDKERVKFTVQVPARFESNFIEYANNIACHVKSKVEEITGMFVECVNIRVADVINE</sequence>
<evidence type="ECO:0000256" key="1">
    <source>
        <dbReference type="ARBA" id="ARBA00005721"/>
    </source>
</evidence>
<protein>
    <submittedName>
        <fullName evidence="2">Asp23/Gls24 family envelope stress response protein</fullName>
    </submittedName>
</protein>
<comment type="similarity">
    <text evidence="1">Belongs to the asp23 family.</text>
</comment>
<gene>
    <name evidence="2" type="ORF">CBS1_01505</name>
</gene>
<dbReference type="Proteomes" id="UP000288947">
    <property type="component" value="Chromosome"/>
</dbReference>
<reference evidence="2 3" key="1">
    <citation type="submission" date="2018-01" db="EMBL/GenBank/DDBJ databases">
        <title>The whole genome sequencing and assembly of Fervidobacterium changbaicum CBS-1 strain.</title>
        <authorList>
            <person name="Kim J.-Y."/>
            <person name="Park M.-K."/>
            <person name="Yi H."/>
            <person name="Bahn Y.-S."/>
            <person name="Kim J.F."/>
            <person name="Lee D.-W."/>
        </authorList>
    </citation>
    <scope>NUCLEOTIDE SEQUENCE [LARGE SCALE GENOMIC DNA]</scope>
    <source>
        <strain evidence="2 3">CBS-1</strain>
    </source>
</reference>
<dbReference type="RefSeq" id="WP_033190952.1">
    <property type="nucleotide sequence ID" value="NZ_CP026721.1"/>
</dbReference>
<evidence type="ECO:0000313" key="2">
    <source>
        <dbReference type="EMBL" id="QAV32549.1"/>
    </source>
</evidence>
<keyword evidence="3" id="KW-1185">Reference proteome</keyword>
<dbReference type="InterPro" id="IPR005531">
    <property type="entry name" value="Asp23"/>
</dbReference>
<evidence type="ECO:0000313" key="3">
    <source>
        <dbReference type="Proteomes" id="UP000288947"/>
    </source>
</evidence>
<proteinExistence type="inferred from homology"/>
<organism evidence="2 3">
    <name type="scientific">Fervidobacterium changbaicum</name>
    <dbReference type="NCBI Taxonomy" id="310769"/>
    <lineage>
        <taxon>Bacteria</taxon>
        <taxon>Thermotogati</taxon>
        <taxon>Thermotogota</taxon>
        <taxon>Thermotogae</taxon>
        <taxon>Thermotogales</taxon>
        <taxon>Fervidobacteriaceae</taxon>
        <taxon>Fervidobacterium</taxon>
    </lineage>
</organism>
<dbReference type="Pfam" id="PF03780">
    <property type="entry name" value="Asp23"/>
    <property type="match status" value="1"/>
</dbReference>
<dbReference type="AlphaFoldDB" id="A0AAE5XAI0"/>
<dbReference type="EMBL" id="CP026721">
    <property type="protein sequence ID" value="QAV32549.1"/>
    <property type="molecule type" value="Genomic_DNA"/>
</dbReference>
<name>A0AAE5XAI0_9BACT</name>
<accession>A0AAE5XAI0</accession>